<evidence type="ECO:0000313" key="2">
    <source>
        <dbReference type="EMBL" id="MFC6878866.1"/>
    </source>
</evidence>
<proteinExistence type="predicted"/>
<name>A0ABW2CAT6_9ACTN</name>
<dbReference type="InterPro" id="IPR036866">
    <property type="entry name" value="RibonucZ/Hydroxyglut_hydro"/>
</dbReference>
<dbReference type="SMART" id="SM00849">
    <property type="entry name" value="Lactamase_B"/>
    <property type="match status" value="1"/>
</dbReference>
<dbReference type="Pfam" id="PF00753">
    <property type="entry name" value="Lactamase_B"/>
    <property type="match status" value="1"/>
</dbReference>
<dbReference type="InterPro" id="IPR001279">
    <property type="entry name" value="Metallo-B-lactamas"/>
</dbReference>
<dbReference type="PANTHER" id="PTHR43223:SF2">
    <property type="entry name" value="METALLO-BETA-LACTAMASE DOMAIN-CONTAINING PROTEIN"/>
    <property type="match status" value="1"/>
</dbReference>
<protein>
    <submittedName>
        <fullName evidence="2">Alkyl sulfatase dimerization domain-containing protein</fullName>
    </submittedName>
</protein>
<dbReference type="Proteomes" id="UP001596380">
    <property type="component" value="Unassembled WGS sequence"/>
</dbReference>
<dbReference type="SUPFAM" id="SSF56281">
    <property type="entry name" value="Metallo-hydrolase/oxidoreductase"/>
    <property type="match status" value="1"/>
</dbReference>
<dbReference type="InterPro" id="IPR038536">
    <property type="entry name" value="Alkyl/aryl-sulf_dimr_sf"/>
</dbReference>
<dbReference type="InterPro" id="IPR052195">
    <property type="entry name" value="Bact_Alkyl/Aryl-Sulfatase"/>
</dbReference>
<comment type="caution">
    <text evidence="2">The sequence shown here is derived from an EMBL/GenBank/DDBJ whole genome shotgun (WGS) entry which is preliminary data.</text>
</comment>
<organism evidence="2 3">
    <name type="scientific">Actinomadura yumaensis</name>
    <dbReference type="NCBI Taxonomy" id="111807"/>
    <lineage>
        <taxon>Bacteria</taxon>
        <taxon>Bacillati</taxon>
        <taxon>Actinomycetota</taxon>
        <taxon>Actinomycetes</taxon>
        <taxon>Streptosporangiales</taxon>
        <taxon>Thermomonosporaceae</taxon>
        <taxon>Actinomadura</taxon>
    </lineage>
</organism>
<keyword evidence="3" id="KW-1185">Reference proteome</keyword>
<sequence length="406" mass="44121">MTVQDTELGGPLKAKGGVEPVAPGVYSVGVQGNGFAVETGRGLLLVDTGASRARVPEVLAALREHTGAPLRWIVYSHGHLGYNYGVPAFLEDAERRGDPRPTIVAHANVVRRYRRYIETAGLQNHINAMQFRRPKDALPPVPPLTFPDATYTGTLTLHAGRDRTVRLIEAPSETDDATAVWLPDERILYAGAAVIDSIPNIGTPLRTLRDAVRWADTLDRLAALDPAVLVPEFGPVRREGIGRVLTGTAAALRWLRAETVERLNRGMSAVEILHDLEYPAELFDVPWMRETYGHREFIVRDIVRSETGWWDGNPTSLHPAPPDAAAAAVADAVADKAAVLAKARELRDAGRVQEALHVVDVLALAPDGPPDAAPEIAEARSLKAELCALRAAEVTSYVSRSLYRRA</sequence>
<feature type="domain" description="Metallo-beta-lactamase" evidence="1">
    <location>
        <begin position="31"/>
        <end position="233"/>
    </location>
</feature>
<dbReference type="Pfam" id="PF14863">
    <property type="entry name" value="Alkyl_sulf_dimr"/>
    <property type="match status" value="1"/>
</dbReference>
<dbReference type="EMBL" id="JBHSXS010000001">
    <property type="protein sequence ID" value="MFC6878866.1"/>
    <property type="molecule type" value="Genomic_DNA"/>
</dbReference>
<gene>
    <name evidence="2" type="ORF">ACFQKB_03705</name>
</gene>
<dbReference type="Gene3D" id="3.60.15.10">
    <property type="entry name" value="Ribonuclease Z/Hydroxyacylglutathione hydrolase-like"/>
    <property type="match status" value="1"/>
</dbReference>
<dbReference type="InterPro" id="IPR029228">
    <property type="entry name" value="Alkyl_sulf_dimr"/>
</dbReference>
<dbReference type="Gene3D" id="1.25.40.880">
    <property type="entry name" value="Alkyl sulfatase, dimerisation domain"/>
    <property type="match status" value="1"/>
</dbReference>
<reference evidence="3" key="1">
    <citation type="journal article" date="2019" name="Int. J. Syst. Evol. Microbiol.">
        <title>The Global Catalogue of Microorganisms (GCM) 10K type strain sequencing project: providing services to taxonomists for standard genome sequencing and annotation.</title>
        <authorList>
            <consortium name="The Broad Institute Genomics Platform"/>
            <consortium name="The Broad Institute Genome Sequencing Center for Infectious Disease"/>
            <person name="Wu L."/>
            <person name="Ma J."/>
        </authorList>
    </citation>
    <scope>NUCLEOTIDE SEQUENCE [LARGE SCALE GENOMIC DNA]</scope>
    <source>
        <strain evidence="3">JCM 3369</strain>
    </source>
</reference>
<dbReference type="RefSeq" id="WP_160819620.1">
    <property type="nucleotide sequence ID" value="NZ_JBHSXE010000001.1"/>
</dbReference>
<evidence type="ECO:0000313" key="3">
    <source>
        <dbReference type="Proteomes" id="UP001596380"/>
    </source>
</evidence>
<accession>A0ABW2CAT6</accession>
<evidence type="ECO:0000259" key="1">
    <source>
        <dbReference type="SMART" id="SM00849"/>
    </source>
</evidence>
<dbReference type="PANTHER" id="PTHR43223">
    <property type="entry name" value="ALKYL/ARYL-SULFATASE"/>
    <property type="match status" value="1"/>
</dbReference>